<dbReference type="OrthoDB" id="2287745at2"/>
<sequence>MDDLIEQQAAWDDFAEEYYATEQASQLPYVTDVLSYLQQAQLLPQQLLDLGSGAGRFTLPFAQAGVRVTAVDFSKKMLAILRKRATHQNLTQLIVTKKASWQQLVQESQDIPVLWISMLPDITAQQMLQISRLITEKLLIFRLTQVNDPLLTPLLAKLALPPERPEIQSELMVQYQTILQPEFQHSQMQFFNYQLTEELSETELWDYLRDYPEITSEKFEWLQTKIRPKLNQGRLKSVLDYRFELLILER</sequence>
<keyword evidence="3" id="KW-1185">Reference proteome</keyword>
<evidence type="ECO:0000313" key="3">
    <source>
        <dbReference type="Proteomes" id="UP000051813"/>
    </source>
</evidence>
<dbReference type="InterPro" id="IPR041698">
    <property type="entry name" value="Methyltransf_25"/>
</dbReference>
<dbReference type="EMBL" id="AYYK01000008">
    <property type="protein sequence ID" value="KRM79070.1"/>
    <property type="molecule type" value="Genomic_DNA"/>
</dbReference>
<dbReference type="Pfam" id="PF13649">
    <property type="entry name" value="Methyltransf_25"/>
    <property type="match status" value="1"/>
</dbReference>
<evidence type="ECO:0000313" key="2">
    <source>
        <dbReference type="EMBL" id="KRM79070.1"/>
    </source>
</evidence>
<feature type="domain" description="Methyltransferase" evidence="1">
    <location>
        <begin position="48"/>
        <end position="119"/>
    </location>
</feature>
<accession>A0A0R2BHR0</accession>
<proteinExistence type="predicted"/>
<dbReference type="RefSeq" id="WP_057756649.1">
    <property type="nucleotide sequence ID" value="NZ_AYYK01000008.1"/>
</dbReference>
<dbReference type="Gene3D" id="3.40.50.150">
    <property type="entry name" value="Vaccinia Virus protein VP39"/>
    <property type="match status" value="1"/>
</dbReference>
<dbReference type="AlphaFoldDB" id="A0A0R2BHR0"/>
<dbReference type="Proteomes" id="UP000051813">
    <property type="component" value="Unassembled WGS sequence"/>
</dbReference>
<dbReference type="CDD" id="cd02440">
    <property type="entry name" value="AdoMet_MTases"/>
    <property type="match status" value="1"/>
</dbReference>
<dbReference type="STRING" id="1423738.FC84_GL000228"/>
<evidence type="ECO:0000259" key="1">
    <source>
        <dbReference type="Pfam" id="PF13649"/>
    </source>
</evidence>
<gene>
    <name evidence="2" type="ORF">FC84_GL000228</name>
</gene>
<comment type="caution">
    <text evidence="2">The sequence shown here is derived from an EMBL/GenBank/DDBJ whole genome shotgun (WGS) entry which is preliminary data.</text>
</comment>
<organism evidence="2 3">
    <name type="scientific">Lapidilactobacillus dextrinicus DSM 20335</name>
    <dbReference type="NCBI Taxonomy" id="1423738"/>
    <lineage>
        <taxon>Bacteria</taxon>
        <taxon>Bacillati</taxon>
        <taxon>Bacillota</taxon>
        <taxon>Bacilli</taxon>
        <taxon>Lactobacillales</taxon>
        <taxon>Lactobacillaceae</taxon>
        <taxon>Lapidilactobacillus</taxon>
    </lineage>
</organism>
<dbReference type="PATRIC" id="fig|1423738.3.peg.229"/>
<reference evidence="2 3" key="1">
    <citation type="journal article" date="2015" name="Genome Announc.">
        <title>Expanding the biotechnology potential of lactobacilli through comparative genomics of 213 strains and associated genera.</title>
        <authorList>
            <person name="Sun Z."/>
            <person name="Harris H.M."/>
            <person name="McCann A."/>
            <person name="Guo C."/>
            <person name="Argimon S."/>
            <person name="Zhang W."/>
            <person name="Yang X."/>
            <person name="Jeffery I.B."/>
            <person name="Cooney J.C."/>
            <person name="Kagawa T.F."/>
            <person name="Liu W."/>
            <person name="Song Y."/>
            <person name="Salvetti E."/>
            <person name="Wrobel A."/>
            <person name="Rasinkangas P."/>
            <person name="Parkhill J."/>
            <person name="Rea M.C."/>
            <person name="O'Sullivan O."/>
            <person name="Ritari J."/>
            <person name="Douillard F.P."/>
            <person name="Paul Ross R."/>
            <person name="Yang R."/>
            <person name="Briner A.E."/>
            <person name="Felis G.E."/>
            <person name="de Vos W.M."/>
            <person name="Barrangou R."/>
            <person name="Klaenhammer T.R."/>
            <person name="Caufield P.W."/>
            <person name="Cui Y."/>
            <person name="Zhang H."/>
            <person name="O'Toole P.W."/>
        </authorList>
    </citation>
    <scope>NUCLEOTIDE SEQUENCE [LARGE SCALE GENOMIC DNA]</scope>
    <source>
        <strain evidence="2 3">DSM 20335</strain>
    </source>
</reference>
<protein>
    <recommendedName>
        <fullName evidence="1">Methyltransferase domain-containing protein</fullName>
    </recommendedName>
</protein>
<dbReference type="SUPFAM" id="SSF53335">
    <property type="entry name" value="S-adenosyl-L-methionine-dependent methyltransferases"/>
    <property type="match status" value="1"/>
</dbReference>
<dbReference type="InterPro" id="IPR029063">
    <property type="entry name" value="SAM-dependent_MTases_sf"/>
</dbReference>
<name>A0A0R2BHR0_9LACO</name>